<comment type="similarity">
    <text evidence="1">Belongs to the 'phage' integrase family.</text>
</comment>
<feature type="domain" description="Tyr recombinase" evidence="4">
    <location>
        <begin position="240"/>
        <end position="425"/>
    </location>
</feature>
<dbReference type="RefSeq" id="WP_036816981.1">
    <property type="nucleotide sequence ID" value="NZ_AVBF01000009.1"/>
</dbReference>
<dbReference type="eggNOG" id="COG4974">
    <property type="taxonomic scope" value="Bacteria"/>
</dbReference>
<dbReference type="InterPro" id="IPR011010">
    <property type="entry name" value="DNA_brk_join_enz"/>
</dbReference>
<dbReference type="SUPFAM" id="SSF56349">
    <property type="entry name" value="DNA breaking-rejoining enzymes"/>
    <property type="match status" value="1"/>
</dbReference>
<evidence type="ECO:0000313" key="5">
    <source>
        <dbReference type="EMBL" id="KGP73749.1"/>
    </source>
</evidence>
<keyword evidence="2" id="KW-0238">DNA-binding</keyword>
<gene>
    <name evidence="5" type="ORF">N782_02305</name>
</gene>
<organism evidence="5 6">
    <name type="scientific">Pontibacillus yanchengensis Y32</name>
    <dbReference type="NCBI Taxonomy" id="1385514"/>
    <lineage>
        <taxon>Bacteria</taxon>
        <taxon>Bacillati</taxon>
        <taxon>Bacillota</taxon>
        <taxon>Bacilli</taxon>
        <taxon>Bacillales</taxon>
        <taxon>Bacillaceae</taxon>
        <taxon>Pontibacillus</taxon>
    </lineage>
</organism>
<dbReference type="InterPro" id="IPR050090">
    <property type="entry name" value="Tyrosine_recombinase_XerCD"/>
</dbReference>
<reference evidence="5 6" key="1">
    <citation type="journal article" date="2015" name="Stand. Genomic Sci.">
        <title>High quality draft genome sequence of the moderately halophilic bacterium Pontibacillus yanchengensis Y32(T) and comparison among Pontibacillus genomes.</title>
        <authorList>
            <person name="Huang J."/>
            <person name="Qiao Z.X."/>
            <person name="Tang J.W."/>
            <person name="Wang G."/>
        </authorList>
    </citation>
    <scope>NUCLEOTIDE SEQUENCE [LARGE SCALE GENOMIC DNA]</scope>
    <source>
        <strain evidence="5 6">Y32</strain>
    </source>
</reference>
<dbReference type="GO" id="GO:0003677">
    <property type="term" value="F:DNA binding"/>
    <property type="evidence" value="ECO:0007669"/>
    <property type="project" value="UniProtKB-KW"/>
</dbReference>
<dbReference type="GO" id="GO:0006310">
    <property type="term" value="P:DNA recombination"/>
    <property type="evidence" value="ECO:0007669"/>
    <property type="project" value="UniProtKB-KW"/>
</dbReference>
<dbReference type="STRING" id="1385514.N782_02305"/>
<accession>A0A0A2TDY7</accession>
<dbReference type="EMBL" id="AVBF01000009">
    <property type="protein sequence ID" value="KGP73749.1"/>
    <property type="molecule type" value="Genomic_DNA"/>
</dbReference>
<dbReference type="InterPro" id="IPR002104">
    <property type="entry name" value="Integrase_catalytic"/>
</dbReference>
<dbReference type="OrthoDB" id="2607117at2"/>
<dbReference type="CDD" id="cd00397">
    <property type="entry name" value="DNA_BRE_C"/>
    <property type="match status" value="1"/>
</dbReference>
<dbReference type="Gene3D" id="1.10.443.10">
    <property type="entry name" value="Intergrase catalytic core"/>
    <property type="match status" value="1"/>
</dbReference>
<dbReference type="PANTHER" id="PTHR30349">
    <property type="entry name" value="PHAGE INTEGRASE-RELATED"/>
    <property type="match status" value="1"/>
</dbReference>
<keyword evidence="3" id="KW-0233">DNA recombination</keyword>
<evidence type="ECO:0000256" key="3">
    <source>
        <dbReference type="ARBA" id="ARBA00023172"/>
    </source>
</evidence>
<name>A0A0A2TDY7_9BACI</name>
<protein>
    <recommendedName>
        <fullName evidence="4">Tyr recombinase domain-containing protein</fullName>
    </recommendedName>
</protein>
<evidence type="ECO:0000313" key="6">
    <source>
        <dbReference type="Proteomes" id="UP000030147"/>
    </source>
</evidence>
<sequence length="434" mass="51423">MNSPIRSKEFGNQEESIVEEFLKTLKPSYNRTNIKLTLNLFFQNIRASKKLKDNASIQLKNITLNDVIDFQNKIETRLDSGEIGPSYAKSSLFYIKLFLDFLYEKGTVKLFYKPPNYLRVKKNFEVIESVSCHSGISDFERYLELKNYAFIDQYTKMVKMFIQEVFTKSNEEFSPELLSYEHFTQYEAKLRKRLAIEEISGPTVYQYLKALRLFSEYLYKEDKTDFTYKIPNELTLHSRRVNVHVKVNEIIMLYESIIKNSEHKMRDICIFLLLVETGSRSVEISNLNIDDIKFTERIIVLRSKKSGQRTLQIRKDVIDFINDYIKIRPNYKPDEMENALFLNKVGKRINSDLIYDIFRHRNESVFGEVRYSPRAFRHTFITNALDNGNKIEEVANTVGHKYLATTLYYYFRNVKRIKALAINRDLYEGDLYDH</sequence>
<dbReference type="GO" id="GO:0015074">
    <property type="term" value="P:DNA integration"/>
    <property type="evidence" value="ECO:0007669"/>
    <property type="project" value="InterPro"/>
</dbReference>
<evidence type="ECO:0000256" key="1">
    <source>
        <dbReference type="ARBA" id="ARBA00008857"/>
    </source>
</evidence>
<evidence type="ECO:0000259" key="4">
    <source>
        <dbReference type="PROSITE" id="PS51898"/>
    </source>
</evidence>
<dbReference type="Pfam" id="PF00589">
    <property type="entry name" value="Phage_integrase"/>
    <property type="match status" value="1"/>
</dbReference>
<dbReference type="AlphaFoldDB" id="A0A0A2TDY7"/>
<dbReference type="Proteomes" id="UP000030147">
    <property type="component" value="Unassembled WGS sequence"/>
</dbReference>
<dbReference type="PANTHER" id="PTHR30349:SF41">
    <property type="entry name" value="INTEGRASE_RECOMBINASE PROTEIN MJ0367-RELATED"/>
    <property type="match status" value="1"/>
</dbReference>
<comment type="caution">
    <text evidence="5">The sequence shown here is derived from an EMBL/GenBank/DDBJ whole genome shotgun (WGS) entry which is preliminary data.</text>
</comment>
<dbReference type="InterPro" id="IPR013762">
    <property type="entry name" value="Integrase-like_cat_sf"/>
</dbReference>
<evidence type="ECO:0000256" key="2">
    <source>
        <dbReference type="ARBA" id="ARBA00023125"/>
    </source>
</evidence>
<dbReference type="PROSITE" id="PS51898">
    <property type="entry name" value="TYR_RECOMBINASE"/>
    <property type="match status" value="1"/>
</dbReference>
<proteinExistence type="inferred from homology"/>
<keyword evidence="6" id="KW-1185">Reference proteome</keyword>